<evidence type="ECO:0000256" key="1">
    <source>
        <dbReference type="ARBA" id="ARBA00023027"/>
    </source>
</evidence>
<protein>
    <submittedName>
        <fullName evidence="2">NAD(P)-dependent oxidoreductase</fullName>
    </submittedName>
</protein>
<sequence>MSRLLVFGLGYAAQAVAARLDGWRVVGTTRDGRGGTLRFADGDAVAAEIAAATHVLSSVPPEDAVDPVLVRYGAMLARSGAWLGYLSSTGVYGDTGGAWVDEGAPTGGRRPPRTRADADWLALGARVFRLPGIYGPGRSALERVREGKAHRVAVEGQVFSRVHVDDIAGGVIAGFEGPAGAYNLADDRPCPQNDVVAYAADLLGLPPPPFVALDSLSPMARAFYAENRRVAAGKARRVLGWAPVWPDYRAGLRALSATTSPVPASTAPAAASGDQR</sequence>
<evidence type="ECO:0000313" key="2">
    <source>
        <dbReference type="EMBL" id="MDP1027913.1"/>
    </source>
</evidence>
<dbReference type="InterPro" id="IPR036291">
    <property type="entry name" value="NAD(P)-bd_dom_sf"/>
</dbReference>
<gene>
    <name evidence="2" type="ORF">Q5H91_11865</name>
</gene>
<proteinExistence type="predicted"/>
<dbReference type="EMBL" id="JAUUDS010000006">
    <property type="protein sequence ID" value="MDP1027913.1"/>
    <property type="molecule type" value="Genomic_DNA"/>
</dbReference>
<dbReference type="RefSeq" id="WP_305173623.1">
    <property type="nucleotide sequence ID" value="NZ_JAUUDS010000006.1"/>
</dbReference>
<dbReference type="PANTHER" id="PTHR43574">
    <property type="entry name" value="EPIMERASE-RELATED"/>
    <property type="match status" value="1"/>
</dbReference>
<keyword evidence="1" id="KW-0520">NAD</keyword>
<dbReference type="SUPFAM" id="SSF51735">
    <property type="entry name" value="NAD(P)-binding Rossmann-fold domains"/>
    <property type="match status" value="1"/>
</dbReference>
<organism evidence="2 3">
    <name type="scientific">Sphingomonas aurea</name>
    <dbReference type="NCBI Taxonomy" id="3063994"/>
    <lineage>
        <taxon>Bacteria</taxon>
        <taxon>Pseudomonadati</taxon>
        <taxon>Pseudomonadota</taxon>
        <taxon>Alphaproteobacteria</taxon>
        <taxon>Sphingomonadales</taxon>
        <taxon>Sphingomonadaceae</taxon>
        <taxon>Sphingomonas</taxon>
    </lineage>
</organism>
<comment type="caution">
    <text evidence="2">The sequence shown here is derived from an EMBL/GenBank/DDBJ whole genome shotgun (WGS) entry which is preliminary data.</text>
</comment>
<dbReference type="Gene3D" id="3.40.50.720">
    <property type="entry name" value="NAD(P)-binding Rossmann-like Domain"/>
    <property type="match status" value="1"/>
</dbReference>
<keyword evidence="3" id="KW-1185">Reference proteome</keyword>
<name>A0ABT9EM96_9SPHN</name>
<dbReference type="Proteomes" id="UP001230685">
    <property type="component" value="Unassembled WGS sequence"/>
</dbReference>
<accession>A0ABT9EM96</accession>
<reference evidence="2 3" key="1">
    <citation type="submission" date="2023-07" db="EMBL/GenBank/DDBJ databases">
        <authorList>
            <person name="Kim M.K."/>
        </authorList>
    </citation>
    <scope>NUCLEOTIDE SEQUENCE [LARGE SCALE GENOMIC DNA]</scope>
    <source>
        <strain evidence="2 3">KR1UV-12</strain>
    </source>
</reference>
<evidence type="ECO:0000313" key="3">
    <source>
        <dbReference type="Proteomes" id="UP001230685"/>
    </source>
</evidence>